<dbReference type="EMBL" id="JACVVD010000001">
    <property type="protein sequence ID" value="MBD0378993.1"/>
    <property type="molecule type" value="Genomic_DNA"/>
</dbReference>
<feature type="transmembrane region" description="Helical" evidence="14">
    <location>
        <begin position="306"/>
        <end position="328"/>
    </location>
</feature>
<evidence type="ECO:0000256" key="6">
    <source>
        <dbReference type="ARBA" id="ARBA00022679"/>
    </source>
</evidence>
<accession>A0A926KKV7</accession>
<dbReference type="Proteomes" id="UP000650466">
    <property type="component" value="Unassembled WGS sequence"/>
</dbReference>
<keyword evidence="9 17" id="KW-0418">Kinase</keyword>
<name>A0A926KKV7_9BACL</name>
<feature type="transmembrane region" description="Helical" evidence="14">
    <location>
        <begin position="16"/>
        <end position="36"/>
    </location>
</feature>
<dbReference type="InterPro" id="IPR036890">
    <property type="entry name" value="HATPase_C_sf"/>
</dbReference>
<dbReference type="Gene3D" id="3.30.450.20">
    <property type="entry name" value="PAS domain"/>
    <property type="match status" value="1"/>
</dbReference>
<evidence type="ECO:0000256" key="8">
    <source>
        <dbReference type="ARBA" id="ARBA00022741"/>
    </source>
</evidence>
<evidence type="ECO:0000259" key="16">
    <source>
        <dbReference type="PROSITE" id="PS50885"/>
    </source>
</evidence>
<evidence type="ECO:0000256" key="5">
    <source>
        <dbReference type="ARBA" id="ARBA00022553"/>
    </source>
</evidence>
<keyword evidence="18" id="KW-1185">Reference proteome</keyword>
<dbReference type="GO" id="GO:0000155">
    <property type="term" value="F:phosphorelay sensor kinase activity"/>
    <property type="evidence" value="ECO:0007669"/>
    <property type="project" value="InterPro"/>
</dbReference>
<dbReference type="AlphaFoldDB" id="A0A926KKV7"/>
<dbReference type="CDD" id="cd06225">
    <property type="entry name" value="HAMP"/>
    <property type="match status" value="1"/>
</dbReference>
<dbReference type="GO" id="GO:0005524">
    <property type="term" value="F:ATP binding"/>
    <property type="evidence" value="ECO:0007669"/>
    <property type="project" value="UniProtKB-KW"/>
</dbReference>
<dbReference type="Gene3D" id="6.10.340.10">
    <property type="match status" value="1"/>
</dbReference>
<evidence type="ECO:0000256" key="11">
    <source>
        <dbReference type="ARBA" id="ARBA00022989"/>
    </source>
</evidence>
<dbReference type="InterPro" id="IPR033479">
    <property type="entry name" value="dCache_1"/>
</dbReference>
<comment type="caution">
    <text evidence="17">The sequence shown here is derived from an EMBL/GenBank/DDBJ whole genome shotgun (WGS) entry which is preliminary data.</text>
</comment>
<keyword evidence="6" id="KW-0808">Transferase</keyword>
<dbReference type="PANTHER" id="PTHR34220:SF7">
    <property type="entry name" value="SENSOR HISTIDINE KINASE YPDA"/>
    <property type="match status" value="1"/>
</dbReference>
<evidence type="ECO:0000259" key="15">
    <source>
        <dbReference type="PROSITE" id="PS50109"/>
    </source>
</evidence>
<dbReference type="PROSITE" id="PS50885">
    <property type="entry name" value="HAMP"/>
    <property type="match status" value="1"/>
</dbReference>
<keyword evidence="12" id="KW-0902">Two-component regulatory system</keyword>
<dbReference type="PROSITE" id="PS50109">
    <property type="entry name" value="HIS_KIN"/>
    <property type="match status" value="1"/>
</dbReference>
<comment type="catalytic activity">
    <reaction evidence="1">
        <text>ATP + protein L-histidine = ADP + protein N-phospho-L-histidine.</text>
        <dbReference type="EC" id="2.7.13.3"/>
    </reaction>
</comment>
<dbReference type="EC" id="2.7.13.3" evidence="3"/>
<evidence type="ECO:0000313" key="18">
    <source>
        <dbReference type="Proteomes" id="UP000650466"/>
    </source>
</evidence>
<evidence type="ECO:0000256" key="14">
    <source>
        <dbReference type="SAM" id="Phobius"/>
    </source>
</evidence>
<keyword evidence="7 14" id="KW-0812">Transmembrane</keyword>
<sequence>MSLGQAYRNLKLKHKLMLLNSLLILISLSILSYMSYKQGSERVNTEVLFSTKQVLEQTDSFLTYKLGKIIEISDSIVLDSHMNDMLSRPVDQYSLSEQLRDFQNLSLNFSSFQKVDDIVRIRLFIHDDLIYSNEEQMFFKLSEFTQSPLQQLLLDNVGKMKWIDDTQAIPALRDPEQKTIHSIRFVKNFSALDDKVGVLNVDIREDMLQEIVKRANTTQNGVAYLQNANGTVIVSSNETNLQRWLLDYPTVQHIASKSDPWQTLSRGGENVLVGSKAIKGTDWQLVTVLPLQEMYSSSAKLRNQTLLIMAILVVAANLCSYVISSSITNRIAVVIRKMRKVQSGELDTVKVEATRDEVGELVENFNYMVGRMKLFIEEQYKLGQEAKNAELKALQSQINPHFLYNTLDLINWTAIKHQVPDIPEIVQALSQFYKISLNKGDELISVENELKHVQLYVDIQNKRFGNSILFHSDVDESLYDCTMLKITLQPIVENAILHGIKENGSRHGAGEIFIHSYMENDTMVLCVEDNGIGMPAEMVDRFNRNDFHDKKEGYGIKNINHRIKLFYGEQYGLHFRSSPGKGTTVEIRMPAVPLEEAI</sequence>
<dbReference type="Pfam" id="PF00672">
    <property type="entry name" value="HAMP"/>
    <property type="match status" value="1"/>
</dbReference>
<dbReference type="SMART" id="SM00387">
    <property type="entry name" value="HATPase_c"/>
    <property type="match status" value="1"/>
</dbReference>
<keyword evidence="5" id="KW-0597">Phosphoprotein</keyword>
<protein>
    <recommendedName>
        <fullName evidence="3">histidine kinase</fullName>
        <ecNumber evidence="3">2.7.13.3</ecNumber>
    </recommendedName>
</protein>
<reference evidence="17" key="1">
    <citation type="submission" date="2020-09" db="EMBL/GenBank/DDBJ databases">
        <title>Draft Genome Sequence of Paenibacillus sp. WST5.</title>
        <authorList>
            <person name="Bao Z."/>
        </authorList>
    </citation>
    <scope>NUCLEOTIDE SEQUENCE</scope>
    <source>
        <strain evidence="17">WST5</strain>
    </source>
</reference>
<organism evidence="17 18">
    <name type="scientific">Paenibacillus sedimenti</name>
    <dbReference type="NCBI Taxonomy" id="2770274"/>
    <lineage>
        <taxon>Bacteria</taxon>
        <taxon>Bacillati</taxon>
        <taxon>Bacillota</taxon>
        <taxon>Bacilli</taxon>
        <taxon>Bacillales</taxon>
        <taxon>Paenibacillaceae</taxon>
        <taxon>Paenibacillus</taxon>
    </lineage>
</organism>
<keyword evidence="13 14" id="KW-0472">Membrane</keyword>
<keyword evidence="10" id="KW-0067">ATP-binding</keyword>
<dbReference type="InterPro" id="IPR010559">
    <property type="entry name" value="Sig_transdc_His_kin_internal"/>
</dbReference>
<evidence type="ECO:0000313" key="17">
    <source>
        <dbReference type="EMBL" id="MBD0378993.1"/>
    </source>
</evidence>
<comment type="subcellular location">
    <subcellularLocation>
        <location evidence="2">Cell membrane</location>
        <topology evidence="2">Multi-pass membrane protein</topology>
    </subcellularLocation>
</comment>
<keyword evidence="4" id="KW-1003">Cell membrane</keyword>
<evidence type="ECO:0000256" key="12">
    <source>
        <dbReference type="ARBA" id="ARBA00023012"/>
    </source>
</evidence>
<evidence type="ECO:0000256" key="2">
    <source>
        <dbReference type="ARBA" id="ARBA00004651"/>
    </source>
</evidence>
<dbReference type="GO" id="GO:0005886">
    <property type="term" value="C:plasma membrane"/>
    <property type="evidence" value="ECO:0007669"/>
    <property type="project" value="UniProtKB-SubCell"/>
</dbReference>
<evidence type="ECO:0000256" key="10">
    <source>
        <dbReference type="ARBA" id="ARBA00022840"/>
    </source>
</evidence>
<feature type="domain" description="Histidine kinase" evidence="15">
    <location>
        <begin position="488"/>
        <end position="593"/>
    </location>
</feature>
<gene>
    <name evidence="17" type="ORF">ICC18_02505</name>
</gene>
<dbReference type="SUPFAM" id="SSF55874">
    <property type="entry name" value="ATPase domain of HSP90 chaperone/DNA topoisomerase II/histidine kinase"/>
    <property type="match status" value="1"/>
</dbReference>
<evidence type="ECO:0000256" key="13">
    <source>
        <dbReference type="ARBA" id="ARBA00023136"/>
    </source>
</evidence>
<dbReference type="InterPro" id="IPR003594">
    <property type="entry name" value="HATPase_dom"/>
</dbReference>
<dbReference type="Pfam" id="PF02743">
    <property type="entry name" value="dCache_1"/>
    <property type="match status" value="1"/>
</dbReference>
<dbReference type="SMART" id="SM00304">
    <property type="entry name" value="HAMP"/>
    <property type="match status" value="1"/>
</dbReference>
<dbReference type="InterPro" id="IPR003660">
    <property type="entry name" value="HAMP_dom"/>
</dbReference>
<evidence type="ECO:0000256" key="4">
    <source>
        <dbReference type="ARBA" id="ARBA00022475"/>
    </source>
</evidence>
<keyword evidence="8" id="KW-0547">Nucleotide-binding</keyword>
<dbReference type="Gene3D" id="3.30.565.10">
    <property type="entry name" value="Histidine kinase-like ATPase, C-terminal domain"/>
    <property type="match status" value="1"/>
</dbReference>
<keyword evidence="11 14" id="KW-1133">Transmembrane helix</keyword>
<proteinExistence type="predicted"/>
<dbReference type="Pfam" id="PF06580">
    <property type="entry name" value="His_kinase"/>
    <property type="match status" value="1"/>
</dbReference>
<dbReference type="InterPro" id="IPR050640">
    <property type="entry name" value="Bact_2-comp_sensor_kinase"/>
</dbReference>
<evidence type="ECO:0000256" key="1">
    <source>
        <dbReference type="ARBA" id="ARBA00000085"/>
    </source>
</evidence>
<dbReference type="RefSeq" id="WP_188172788.1">
    <property type="nucleotide sequence ID" value="NZ_JACVVD010000001.1"/>
</dbReference>
<dbReference type="InterPro" id="IPR005467">
    <property type="entry name" value="His_kinase_dom"/>
</dbReference>
<dbReference type="Pfam" id="PF02518">
    <property type="entry name" value="HATPase_c"/>
    <property type="match status" value="1"/>
</dbReference>
<feature type="domain" description="HAMP" evidence="16">
    <location>
        <begin position="325"/>
        <end position="377"/>
    </location>
</feature>
<dbReference type="SUPFAM" id="SSF158472">
    <property type="entry name" value="HAMP domain-like"/>
    <property type="match status" value="1"/>
</dbReference>
<evidence type="ECO:0000256" key="7">
    <source>
        <dbReference type="ARBA" id="ARBA00022692"/>
    </source>
</evidence>
<evidence type="ECO:0000256" key="9">
    <source>
        <dbReference type="ARBA" id="ARBA00022777"/>
    </source>
</evidence>
<evidence type="ECO:0000256" key="3">
    <source>
        <dbReference type="ARBA" id="ARBA00012438"/>
    </source>
</evidence>
<dbReference type="PANTHER" id="PTHR34220">
    <property type="entry name" value="SENSOR HISTIDINE KINASE YPDA"/>
    <property type="match status" value="1"/>
</dbReference>